<keyword evidence="2" id="KW-1185">Reference proteome</keyword>
<organism evidence="1 2">
    <name type="scientific">Streptomyces scopuliridis</name>
    <dbReference type="NCBI Taxonomy" id="452529"/>
    <lineage>
        <taxon>Bacteria</taxon>
        <taxon>Bacillati</taxon>
        <taxon>Actinomycetota</taxon>
        <taxon>Actinomycetes</taxon>
        <taxon>Kitasatosporales</taxon>
        <taxon>Streptomycetaceae</taxon>
        <taxon>Streptomyces</taxon>
    </lineage>
</organism>
<gene>
    <name evidence="1" type="ORF">OG835_41220</name>
</gene>
<dbReference type="Proteomes" id="UP001348369">
    <property type="component" value="Chromosome"/>
</dbReference>
<reference evidence="1" key="1">
    <citation type="submission" date="2022-10" db="EMBL/GenBank/DDBJ databases">
        <title>The complete genomes of actinobacterial strains from the NBC collection.</title>
        <authorList>
            <person name="Joergensen T.S."/>
            <person name="Alvarez Arevalo M."/>
            <person name="Sterndorff E.B."/>
            <person name="Faurdal D."/>
            <person name="Vuksanovic O."/>
            <person name="Mourched A.-S."/>
            <person name="Charusanti P."/>
            <person name="Shaw S."/>
            <person name="Blin K."/>
            <person name="Weber T."/>
        </authorList>
    </citation>
    <scope>NUCLEOTIDE SEQUENCE</scope>
    <source>
        <strain evidence="1">NBC 01771</strain>
    </source>
</reference>
<dbReference type="EMBL" id="CP109109">
    <property type="protein sequence ID" value="WSC02777.1"/>
    <property type="molecule type" value="Genomic_DNA"/>
</dbReference>
<accession>A0ACD4ZXM7</accession>
<evidence type="ECO:0000313" key="2">
    <source>
        <dbReference type="Proteomes" id="UP001348369"/>
    </source>
</evidence>
<proteinExistence type="predicted"/>
<sequence length="42" mass="4145">MADSPGTSTATAGSVLLVVATALSDPRRTRRAGPDEAEAASS</sequence>
<evidence type="ECO:0000313" key="1">
    <source>
        <dbReference type="EMBL" id="WSC02777.1"/>
    </source>
</evidence>
<protein>
    <submittedName>
        <fullName evidence="1">Uncharacterized protein</fullName>
    </submittedName>
</protein>
<name>A0ACD4ZXM7_9ACTN</name>